<dbReference type="STRING" id="1036808.A0A0C3A3W3"/>
<dbReference type="PANTHER" id="PTHR48015:SF4">
    <property type="entry name" value="SERINE_THREONINE-PROTEIN KINASE PAK MBT"/>
    <property type="match status" value="1"/>
</dbReference>
<dbReference type="Pfam" id="PF00069">
    <property type="entry name" value="Pkinase"/>
    <property type="match status" value="1"/>
</dbReference>
<dbReference type="GO" id="GO:0005524">
    <property type="term" value="F:ATP binding"/>
    <property type="evidence" value="ECO:0007669"/>
    <property type="project" value="InterPro"/>
</dbReference>
<evidence type="ECO:0000313" key="2">
    <source>
        <dbReference type="EMBL" id="KIM68353.1"/>
    </source>
</evidence>
<gene>
    <name evidence="2" type="ORF">SCLCIDRAFT_1209187</name>
</gene>
<accession>A0A0C3A3W3</accession>
<protein>
    <recommendedName>
        <fullName evidence="1">Protein kinase domain-containing protein</fullName>
    </recommendedName>
</protein>
<dbReference type="SUPFAM" id="SSF56112">
    <property type="entry name" value="Protein kinase-like (PK-like)"/>
    <property type="match status" value="1"/>
</dbReference>
<dbReference type="InterPro" id="IPR050285">
    <property type="entry name" value="STE20_Ser/Thr_kinase"/>
</dbReference>
<dbReference type="GO" id="GO:0004674">
    <property type="term" value="F:protein serine/threonine kinase activity"/>
    <property type="evidence" value="ECO:0007669"/>
    <property type="project" value="TreeGrafter"/>
</dbReference>
<dbReference type="AlphaFoldDB" id="A0A0C3A3W3"/>
<evidence type="ECO:0000259" key="1">
    <source>
        <dbReference type="PROSITE" id="PS50011"/>
    </source>
</evidence>
<dbReference type="InParanoid" id="A0A0C3A3W3"/>
<dbReference type="EMBL" id="KN822009">
    <property type="protein sequence ID" value="KIM68353.1"/>
    <property type="molecule type" value="Genomic_DNA"/>
</dbReference>
<reference evidence="2 3" key="1">
    <citation type="submission" date="2014-04" db="EMBL/GenBank/DDBJ databases">
        <authorList>
            <consortium name="DOE Joint Genome Institute"/>
            <person name="Kuo A."/>
            <person name="Kohler A."/>
            <person name="Nagy L.G."/>
            <person name="Floudas D."/>
            <person name="Copeland A."/>
            <person name="Barry K.W."/>
            <person name="Cichocki N."/>
            <person name="Veneault-Fourrey C."/>
            <person name="LaButti K."/>
            <person name="Lindquist E.A."/>
            <person name="Lipzen A."/>
            <person name="Lundell T."/>
            <person name="Morin E."/>
            <person name="Murat C."/>
            <person name="Sun H."/>
            <person name="Tunlid A."/>
            <person name="Henrissat B."/>
            <person name="Grigoriev I.V."/>
            <person name="Hibbett D.S."/>
            <person name="Martin F."/>
            <person name="Nordberg H.P."/>
            <person name="Cantor M.N."/>
            <person name="Hua S.X."/>
        </authorList>
    </citation>
    <scope>NUCLEOTIDE SEQUENCE [LARGE SCALE GENOMIC DNA]</scope>
    <source>
        <strain evidence="2 3">Foug A</strain>
    </source>
</reference>
<dbReference type="InterPro" id="IPR011009">
    <property type="entry name" value="Kinase-like_dom_sf"/>
</dbReference>
<dbReference type="PROSITE" id="PS50011">
    <property type="entry name" value="PROTEIN_KINASE_DOM"/>
    <property type="match status" value="1"/>
</dbReference>
<feature type="domain" description="Protein kinase" evidence="1">
    <location>
        <begin position="136"/>
        <end position="330"/>
    </location>
</feature>
<keyword evidence="3" id="KW-1185">Reference proteome</keyword>
<dbReference type="OrthoDB" id="4062651at2759"/>
<evidence type="ECO:0000313" key="3">
    <source>
        <dbReference type="Proteomes" id="UP000053989"/>
    </source>
</evidence>
<dbReference type="GO" id="GO:0043408">
    <property type="term" value="P:regulation of MAPK cascade"/>
    <property type="evidence" value="ECO:0007669"/>
    <property type="project" value="TreeGrafter"/>
</dbReference>
<organism evidence="2 3">
    <name type="scientific">Scleroderma citrinum Foug A</name>
    <dbReference type="NCBI Taxonomy" id="1036808"/>
    <lineage>
        <taxon>Eukaryota</taxon>
        <taxon>Fungi</taxon>
        <taxon>Dikarya</taxon>
        <taxon>Basidiomycota</taxon>
        <taxon>Agaricomycotina</taxon>
        <taxon>Agaricomycetes</taxon>
        <taxon>Agaricomycetidae</taxon>
        <taxon>Boletales</taxon>
        <taxon>Sclerodermatineae</taxon>
        <taxon>Sclerodermataceae</taxon>
        <taxon>Scleroderma</taxon>
    </lineage>
</organism>
<name>A0A0C3A3W3_9AGAM</name>
<sequence>MINALRFLIFLQEDKNEFGDGGSDPSTQAGSSVARCWAQPRYEELRKASACPTFLVATAGPWMAILGAIITDGVIVQRLTDYIWVGLDSVLSESHIAQVARAFYALKASLKKLTSCYESLDPTGDLPADSRYFPSITAYRPHGGGHVKFEYIGFLENCLDCITLHARTKPMPAQDIVVKFVDRYGQRAHQILADQGLAPKLLYCGSPRLDDDEPSYQSISMVVMEYVDGDTFAVAKQKMSEESVETVRSAVRRALELLHNHGLVFGDLRPPNVMITKDGKVKLIDFNWAGEEGQAKYPSLISPEIAWPEGVEALAVMRREHDLDMLRKLI</sequence>
<dbReference type="PANTHER" id="PTHR48015">
    <property type="entry name" value="SERINE/THREONINE-PROTEIN KINASE TAO"/>
    <property type="match status" value="1"/>
</dbReference>
<dbReference type="HOGENOM" id="CLU_013871_0_0_1"/>
<proteinExistence type="predicted"/>
<reference evidence="3" key="2">
    <citation type="submission" date="2015-01" db="EMBL/GenBank/DDBJ databases">
        <title>Evolutionary Origins and Diversification of the Mycorrhizal Mutualists.</title>
        <authorList>
            <consortium name="DOE Joint Genome Institute"/>
            <consortium name="Mycorrhizal Genomics Consortium"/>
            <person name="Kohler A."/>
            <person name="Kuo A."/>
            <person name="Nagy L.G."/>
            <person name="Floudas D."/>
            <person name="Copeland A."/>
            <person name="Barry K.W."/>
            <person name="Cichocki N."/>
            <person name="Veneault-Fourrey C."/>
            <person name="LaButti K."/>
            <person name="Lindquist E.A."/>
            <person name="Lipzen A."/>
            <person name="Lundell T."/>
            <person name="Morin E."/>
            <person name="Murat C."/>
            <person name="Riley R."/>
            <person name="Ohm R."/>
            <person name="Sun H."/>
            <person name="Tunlid A."/>
            <person name="Henrissat B."/>
            <person name="Grigoriev I.V."/>
            <person name="Hibbett D.S."/>
            <person name="Martin F."/>
        </authorList>
    </citation>
    <scope>NUCLEOTIDE SEQUENCE [LARGE SCALE GENOMIC DNA]</scope>
    <source>
        <strain evidence="3">Foug A</strain>
    </source>
</reference>
<dbReference type="Gene3D" id="1.10.510.10">
    <property type="entry name" value="Transferase(Phosphotransferase) domain 1"/>
    <property type="match status" value="1"/>
</dbReference>
<dbReference type="Proteomes" id="UP000053989">
    <property type="component" value="Unassembled WGS sequence"/>
</dbReference>
<dbReference type="InterPro" id="IPR000719">
    <property type="entry name" value="Prot_kinase_dom"/>
</dbReference>
<dbReference type="GO" id="GO:0035556">
    <property type="term" value="P:intracellular signal transduction"/>
    <property type="evidence" value="ECO:0007669"/>
    <property type="project" value="TreeGrafter"/>
</dbReference>
<dbReference type="GO" id="GO:0005737">
    <property type="term" value="C:cytoplasm"/>
    <property type="evidence" value="ECO:0007669"/>
    <property type="project" value="TreeGrafter"/>
</dbReference>